<dbReference type="InterPro" id="IPR001245">
    <property type="entry name" value="Ser-Thr/Tyr_kinase_cat_dom"/>
</dbReference>
<dbReference type="Pfam" id="PF07714">
    <property type="entry name" value="PK_Tyr_Ser-Thr"/>
    <property type="match status" value="1"/>
</dbReference>
<evidence type="ECO:0000256" key="14">
    <source>
        <dbReference type="ARBA" id="ARBA00023136"/>
    </source>
</evidence>
<dbReference type="EMBL" id="NMUH01005013">
    <property type="protein sequence ID" value="MQM11549.1"/>
    <property type="molecule type" value="Genomic_DNA"/>
</dbReference>
<feature type="region of interest" description="Disordered" evidence="19">
    <location>
        <begin position="460"/>
        <end position="491"/>
    </location>
</feature>
<dbReference type="FunFam" id="3.80.10.10:FF:000190">
    <property type="entry name" value="Receptor-like kinase TMK4"/>
    <property type="match status" value="1"/>
</dbReference>
<evidence type="ECO:0000256" key="6">
    <source>
        <dbReference type="ARBA" id="ARBA00022679"/>
    </source>
</evidence>
<dbReference type="InterPro" id="IPR013210">
    <property type="entry name" value="LRR_N_plant-typ"/>
</dbReference>
<keyword evidence="8 21" id="KW-0732">Signal</keyword>
<dbReference type="PROSITE" id="PS00108">
    <property type="entry name" value="PROTEIN_KINASE_ST"/>
    <property type="match status" value="1"/>
</dbReference>
<keyword evidence="24" id="KW-1185">Reference proteome</keyword>
<evidence type="ECO:0000313" key="23">
    <source>
        <dbReference type="EMBL" id="MQM11549.1"/>
    </source>
</evidence>
<keyword evidence="14 20" id="KW-0472">Membrane</keyword>
<feature type="domain" description="Protein kinase" evidence="22">
    <location>
        <begin position="575"/>
        <end position="854"/>
    </location>
</feature>
<sequence>MAAAGMGSAGTLGPLLLHLFLCFLILVSPSIGSTNSGDASAMTAIALSINPLPSRWSTVPNPDPCGGGWNGVTCVSGRVTVIALQGASLAGRLAPEIANLSSLQTLALQNNQLGGDLPSLAGLANLRELYLGQNGFRSIPTGFFSGLTSLINVSLDHNPLALWVLPGDLAKCSNLVRFTAMNCSLGGAIPDFFDGLLTLQYLRLSYNYMVGPLPPSMGNSSIRELYLNNELRIGNSGPEQLSGTLDVLSSMTQLSVVWVQSNNFSGAVPDLSGCTSLVDLQLRDNQLTGVLPQLLASLPNLRTLNVSNNLLQGPFPSLGPNVVVGATPGNSFCNSQPGPCDQRVTDLLKVAEGFGYPESLARAWRGNNPCNGWLHVSCDSQGNITFLNFGSQNLGGSISDSIASFTALKVLKLENNILTGSVPPSLATLPQLQVIDVSNNNLTGDVPAFRPNVKVITEGNPLLGSQSGGGGSGSASSTGSPSSPNGGGQSKGLRSKAVIYAVSITISVLVVVAGLVYLWYKKHKNRPKGSLAGNGHSAGKFYHGQSNGGHGKAHVVETESTFVPMQELQRATNNFSEENILGRGGFGVVYKGEKPDGTFIAVKRMEWSEMGKQGMSEFKAEIEVLKKVKHRHLVALLGYCEHRNEKLLVYEYMPQGTLSQHLFRSRESAYPPLTWNQRLSIALDVARGLEYLHSLAQTSFIHRDLKPSNILLDNDLRAKVSDFGLVKLAPDDKNSLQTRLAGTFGYLAPEYASTGKVTTKVDVYAFGVVLMELITGRKALDDSLPDESLHLVSWLRRTLINREDIRNVVDANLDLDEEDIICISKVAELANHCTSHVPQQRPDMGHAVNVLVTLVGQWKPSSSNEEDDYNVSHQESFPQWNFDDGLSFNNQYQSMDRSHRSGTSAKPDMLSVGR</sequence>
<keyword evidence="10 18" id="KW-0547">Nucleotide-binding</keyword>
<gene>
    <name evidence="23" type="ORF">Taro_044458</name>
</gene>
<dbReference type="FunFam" id="1.10.510.10:FF:000468">
    <property type="entry name" value="PTI1-like tyrosine-protein kinase 3"/>
    <property type="match status" value="1"/>
</dbReference>
<keyword evidence="5" id="KW-0433">Leucine-rich repeat</keyword>
<evidence type="ECO:0000256" key="17">
    <source>
        <dbReference type="ARBA" id="ARBA00023180"/>
    </source>
</evidence>
<keyword evidence="16" id="KW-0675">Receptor</keyword>
<feature type="binding site" evidence="18">
    <location>
        <position position="603"/>
    </location>
    <ligand>
        <name>ATP</name>
        <dbReference type="ChEBI" id="CHEBI:30616"/>
    </ligand>
</feature>
<evidence type="ECO:0000256" key="2">
    <source>
        <dbReference type="ARBA" id="ARBA00008684"/>
    </source>
</evidence>
<evidence type="ECO:0000256" key="7">
    <source>
        <dbReference type="ARBA" id="ARBA00022692"/>
    </source>
</evidence>
<dbReference type="Pfam" id="PF08263">
    <property type="entry name" value="LRRNT_2"/>
    <property type="match status" value="2"/>
</dbReference>
<comment type="caution">
    <text evidence="23">The sequence shown here is derived from an EMBL/GenBank/DDBJ whole genome shotgun (WGS) entry which is preliminary data.</text>
</comment>
<evidence type="ECO:0000256" key="3">
    <source>
        <dbReference type="ARBA" id="ARBA00022475"/>
    </source>
</evidence>
<keyword evidence="13 20" id="KW-1133">Transmembrane helix</keyword>
<evidence type="ECO:0000256" key="8">
    <source>
        <dbReference type="ARBA" id="ARBA00022729"/>
    </source>
</evidence>
<dbReference type="Pfam" id="PF00560">
    <property type="entry name" value="LRR_1"/>
    <property type="match status" value="2"/>
</dbReference>
<dbReference type="InterPro" id="IPR003591">
    <property type="entry name" value="Leu-rich_rpt_typical-subtyp"/>
</dbReference>
<name>A0A843WNS2_COLES</name>
<organism evidence="23 24">
    <name type="scientific">Colocasia esculenta</name>
    <name type="common">Wild taro</name>
    <name type="synonym">Arum esculentum</name>
    <dbReference type="NCBI Taxonomy" id="4460"/>
    <lineage>
        <taxon>Eukaryota</taxon>
        <taxon>Viridiplantae</taxon>
        <taxon>Streptophyta</taxon>
        <taxon>Embryophyta</taxon>
        <taxon>Tracheophyta</taxon>
        <taxon>Spermatophyta</taxon>
        <taxon>Magnoliopsida</taxon>
        <taxon>Liliopsida</taxon>
        <taxon>Araceae</taxon>
        <taxon>Aroideae</taxon>
        <taxon>Colocasieae</taxon>
        <taxon>Colocasia</taxon>
    </lineage>
</organism>
<dbReference type="GO" id="GO:0004674">
    <property type="term" value="F:protein serine/threonine kinase activity"/>
    <property type="evidence" value="ECO:0007669"/>
    <property type="project" value="UniProtKB-KW"/>
</dbReference>
<keyword evidence="4" id="KW-0723">Serine/threonine-protein kinase</keyword>
<evidence type="ECO:0000256" key="16">
    <source>
        <dbReference type="ARBA" id="ARBA00023170"/>
    </source>
</evidence>
<dbReference type="InterPro" id="IPR032675">
    <property type="entry name" value="LRR_dom_sf"/>
</dbReference>
<dbReference type="AlphaFoldDB" id="A0A843WNS2"/>
<dbReference type="PROSITE" id="PS00107">
    <property type="entry name" value="PROTEIN_KINASE_ATP"/>
    <property type="match status" value="1"/>
</dbReference>
<evidence type="ECO:0000256" key="15">
    <source>
        <dbReference type="ARBA" id="ARBA00023157"/>
    </source>
</evidence>
<dbReference type="SUPFAM" id="SSF56112">
    <property type="entry name" value="Protein kinase-like (PK-like)"/>
    <property type="match status" value="1"/>
</dbReference>
<dbReference type="PROSITE" id="PS51450">
    <property type="entry name" value="LRR"/>
    <property type="match status" value="1"/>
</dbReference>
<keyword evidence="17" id="KW-0325">Glycoprotein</keyword>
<keyword evidence="6" id="KW-0808">Transferase</keyword>
<evidence type="ECO:0000259" key="22">
    <source>
        <dbReference type="PROSITE" id="PS50011"/>
    </source>
</evidence>
<evidence type="ECO:0000256" key="21">
    <source>
        <dbReference type="SAM" id="SignalP"/>
    </source>
</evidence>
<protein>
    <recommendedName>
        <fullName evidence="22">Protein kinase domain-containing protein</fullName>
    </recommendedName>
</protein>
<dbReference type="PANTHER" id="PTHR47986">
    <property type="entry name" value="OSJNBA0070M12.3 PROTEIN"/>
    <property type="match status" value="1"/>
</dbReference>
<evidence type="ECO:0000256" key="9">
    <source>
        <dbReference type="ARBA" id="ARBA00022737"/>
    </source>
</evidence>
<feature type="signal peptide" evidence="21">
    <location>
        <begin position="1"/>
        <end position="32"/>
    </location>
</feature>
<dbReference type="OrthoDB" id="978612at2759"/>
<evidence type="ECO:0000313" key="24">
    <source>
        <dbReference type="Proteomes" id="UP000652761"/>
    </source>
</evidence>
<keyword evidence="9" id="KW-0677">Repeat</keyword>
<dbReference type="PROSITE" id="PS50011">
    <property type="entry name" value="PROTEIN_KINASE_DOM"/>
    <property type="match status" value="1"/>
</dbReference>
<dbReference type="GO" id="GO:0005886">
    <property type="term" value="C:plasma membrane"/>
    <property type="evidence" value="ECO:0007669"/>
    <property type="project" value="UniProtKB-SubCell"/>
</dbReference>
<keyword evidence="3" id="KW-1003">Cell membrane</keyword>
<dbReference type="SMART" id="SM00220">
    <property type="entry name" value="S_TKc"/>
    <property type="match status" value="1"/>
</dbReference>
<evidence type="ECO:0000256" key="20">
    <source>
        <dbReference type="SAM" id="Phobius"/>
    </source>
</evidence>
<feature type="compositionally biased region" description="Low complexity" evidence="19">
    <location>
        <begin position="474"/>
        <end position="484"/>
    </location>
</feature>
<dbReference type="InterPro" id="IPR000719">
    <property type="entry name" value="Prot_kinase_dom"/>
</dbReference>
<evidence type="ECO:0000256" key="18">
    <source>
        <dbReference type="PROSITE-ProRule" id="PRU10141"/>
    </source>
</evidence>
<dbReference type="Gene3D" id="1.10.510.10">
    <property type="entry name" value="Transferase(Phosphotransferase) domain 1"/>
    <property type="match status" value="1"/>
</dbReference>
<feature type="region of interest" description="Disordered" evidence="19">
    <location>
        <begin position="891"/>
        <end position="914"/>
    </location>
</feature>
<feature type="transmembrane region" description="Helical" evidence="20">
    <location>
        <begin position="497"/>
        <end position="520"/>
    </location>
</feature>
<evidence type="ECO:0000256" key="1">
    <source>
        <dbReference type="ARBA" id="ARBA00004162"/>
    </source>
</evidence>
<evidence type="ECO:0000256" key="19">
    <source>
        <dbReference type="SAM" id="MobiDB-lite"/>
    </source>
</evidence>
<comment type="subcellular location">
    <subcellularLocation>
        <location evidence="1">Cell membrane</location>
        <topology evidence="1">Single-pass membrane protein</topology>
    </subcellularLocation>
</comment>
<dbReference type="GO" id="GO:0005524">
    <property type="term" value="F:ATP binding"/>
    <property type="evidence" value="ECO:0007669"/>
    <property type="project" value="UniProtKB-UniRule"/>
</dbReference>
<evidence type="ECO:0000256" key="4">
    <source>
        <dbReference type="ARBA" id="ARBA00022527"/>
    </source>
</evidence>
<dbReference type="InterPro" id="IPR008271">
    <property type="entry name" value="Ser/Thr_kinase_AS"/>
</dbReference>
<evidence type="ECO:0000256" key="11">
    <source>
        <dbReference type="ARBA" id="ARBA00022777"/>
    </source>
</evidence>
<dbReference type="InterPro" id="IPR017441">
    <property type="entry name" value="Protein_kinase_ATP_BS"/>
</dbReference>
<keyword evidence="7 20" id="KW-0812">Transmembrane</keyword>
<dbReference type="FunFam" id="3.80.10.10:FF:000129">
    <property type="entry name" value="Leucine-rich repeat receptor-like kinase"/>
    <property type="match status" value="1"/>
</dbReference>
<keyword evidence="15" id="KW-1015">Disulfide bond</keyword>
<evidence type="ECO:0000256" key="5">
    <source>
        <dbReference type="ARBA" id="ARBA00022614"/>
    </source>
</evidence>
<comment type="similarity">
    <text evidence="2">Belongs to the protein kinase superfamily. Ser/Thr protein kinase family.</text>
</comment>
<evidence type="ECO:0000256" key="13">
    <source>
        <dbReference type="ARBA" id="ARBA00022989"/>
    </source>
</evidence>
<feature type="chain" id="PRO_5032838694" description="Protein kinase domain-containing protein" evidence="21">
    <location>
        <begin position="33"/>
        <end position="914"/>
    </location>
</feature>
<evidence type="ECO:0000256" key="10">
    <source>
        <dbReference type="ARBA" id="ARBA00022741"/>
    </source>
</evidence>
<proteinExistence type="inferred from homology"/>
<dbReference type="InterPro" id="IPR011009">
    <property type="entry name" value="Kinase-like_dom_sf"/>
</dbReference>
<dbReference type="FunFam" id="3.30.200.20:FF:000039">
    <property type="entry name" value="receptor-like protein kinase FERONIA"/>
    <property type="match status" value="1"/>
</dbReference>
<dbReference type="SUPFAM" id="SSF52058">
    <property type="entry name" value="L domain-like"/>
    <property type="match status" value="1"/>
</dbReference>
<keyword evidence="11" id="KW-0418">Kinase</keyword>
<dbReference type="Gene3D" id="3.80.10.10">
    <property type="entry name" value="Ribonuclease Inhibitor"/>
    <property type="match status" value="2"/>
</dbReference>
<dbReference type="InterPro" id="IPR052422">
    <property type="entry name" value="Auxin_Ser/Thr_Kinase"/>
</dbReference>
<dbReference type="InterPro" id="IPR001611">
    <property type="entry name" value="Leu-rich_rpt"/>
</dbReference>
<dbReference type="Gene3D" id="3.30.200.20">
    <property type="entry name" value="Phosphorylase Kinase, domain 1"/>
    <property type="match status" value="1"/>
</dbReference>
<accession>A0A843WNS2</accession>
<dbReference type="Proteomes" id="UP000652761">
    <property type="component" value="Unassembled WGS sequence"/>
</dbReference>
<keyword evidence="12 18" id="KW-0067">ATP-binding</keyword>
<dbReference type="SMART" id="SM00369">
    <property type="entry name" value="LRR_TYP"/>
    <property type="match status" value="5"/>
</dbReference>
<dbReference type="CDD" id="cd14066">
    <property type="entry name" value="STKc_IRAK"/>
    <property type="match status" value="1"/>
</dbReference>
<dbReference type="PANTHER" id="PTHR47986:SF34">
    <property type="entry name" value="RECEPTOR-LIKE KINASE TMK2"/>
    <property type="match status" value="1"/>
</dbReference>
<reference evidence="23" key="1">
    <citation type="submission" date="2017-07" db="EMBL/GenBank/DDBJ databases">
        <title>Taro Niue Genome Assembly and Annotation.</title>
        <authorList>
            <person name="Atibalentja N."/>
            <person name="Keating K."/>
            <person name="Fields C.J."/>
        </authorList>
    </citation>
    <scope>NUCLEOTIDE SEQUENCE</scope>
    <source>
        <strain evidence="23">Niue_2</strain>
        <tissue evidence="23">Leaf</tissue>
    </source>
</reference>
<evidence type="ECO:0000256" key="12">
    <source>
        <dbReference type="ARBA" id="ARBA00022840"/>
    </source>
</evidence>